<dbReference type="CDD" id="cd06259">
    <property type="entry name" value="YdcF-like"/>
    <property type="match status" value="1"/>
</dbReference>
<accession>K0J8N9</accession>
<dbReference type="InterPro" id="IPR003848">
    <property type="entry name" value="DUF218"/>
</dbReference>
<dbReference type="AlphaFoldDB" id="K0J8N9"/>
<reference evidence="3" key="1">
    <citation type="submission" date="2012-09" db="EMBL/GenBank/DDBJ databases">
        <authorList>
            <person name="Elsaied H.E."/>
            <person name="Maruyama A."/>
        </authorList>
    </citation>
    <scope>NUCLEOTIDE SEQUENCE</scope>
</reference>
<evidence type="ECO:0000259" key="2">
    <source>
        <dbReference type="Pfam" id="PF02698"/>
    </source>
</evidence>
<keyword evidence="1" id="KW-0472">Membrane</keyword>
<feature type="transmembrane region" description="Helical" evidence="1">
    <location>
        <begin position="100"/>
        <end position="120"/>
    </location>
</feature>
<dbReference type="Pfam" id="PF02698">
    <property type="entry name" value="DUF218"/>
    <property type="match status" value="1"/>
</dbReference>
<dbReference type="GO" id="GO:0005886">
    <property type="term" value="C:plasma membrane"/>
    <property type="evidence" value="ECO:0007669"/>
    <property type="project" value="TreeGrafter"/>
</dbReference>
<sequence length="332" mass="37282">MNKTASRAMFLGDLVIITISALLLIFRSSYEPKLLFDLSVAVVPFLLLWIGLARVGNAYDLSLPMREFMKRNILLWFTSISIAQMSRFVLKYLISSTISNAVWIAIEAIGISILFILWKYGSYFLYKVSLHPEKQMAKRVTWSFVLAIFIVGILSLFPFAYSILRYSGDIYSVENSPTAEAALVLGAGVWFDGTPSSVMVERVQAASDLYKMGKIRSIVLSGGHQEVEAMLQLAETLGLDRNRLVLGISGESTLDSCMHMIHDHGFSNVAVISQRFHLFRALYLCDSMGIQSIGILSDLETRLPETLMHRYLREVFATAAGFIQIQALRLRQ</sequence>
<organism evidence="3">
    <name type="scientific">uncultured microorganism</name>
    <dbReference type="NCBI Taxonomy" id="358574"/>
    <lineage>
        <taxon>unclassified sequences</taxon>
        <taxon>environmental samples</taxon>
    </lineage>
</organism>
<feature type="transmembrane region" description="Helical" evidence="1">
    <location>
        <begin position="140"/>
        <end position="161"/>
    </location>
</feature>
<dbReference type="InterPro" id="IPR051599">
    <property type="entry name" value="Cell_Envelope_Assoc"/>
</dbReference>
<name>K0J8N9_9ZZZZ</name>
<dbReference type="EMBL" id="AB750540">
    <property type="protein sequence ID" value="BAM62607.1"/>
    <property type="molecule type" value="Genomic_DNA"/>
</dbReference>
<dbReference type="PANTHER" id="PTHR30336">
    <property type="entry name" value="INNER MEMBRANE PROTEIN, PROBABLE PERMEASE"/>
    <property type="match status" value="1"/>
</dbReference>
<proteinExistence type="predicted"/>
<feature type="domain" description="DUF218" evidence="2">
    <location>
        <begin position="181"/>
        <end position="293"/>
    </location>
</feature>
<feature type="transmembrane region" description="Helical" evidence="1">
    <location>
        <begin position="73"/>
        <end position="94"/>
    </location>
</feature>
<feature type="transmembrane region" description="Helical" evidence="1">
    <location>
        <begin position="34"/>
        <end position="52"/>
    </location>
</feature>
<dbReference type="PANTHER" id="PTHR30336:SF6">
    <property type="entry name" value="INTEGRAL MEMBRANE PROTEIN"/>
    <property type="match status" value="1"/>
</dbReference>
<protein>
    <recommendedName>
        <fullName evidence="2">DUF218 domain-containing protein</fullName>
    </recommendedName>
</protein>
<reference evidence="3" key="2">
    <citation type="journal article" date="2014" name="FEMS Microbiol. Ecol.">
        <title>Novel integrons and gene cassettes from a Cascadian submarine gas-hydrate-bearing core.</title>
        <authorList>
            <person name="Elsaied H."/>
            <person name="Stokes H.W."/>
            <person name="Yoshioka H."/>
            <person name="Mitani Y."/>
            <person name="Maruyama A."/>
        </authorList>
    </citation>
    <scope>NUCLEOTIDE SEQUENCE</scope>
</reference>
<evidence type="ECO:0000313" key="3">
    <source>
        <dbReference type="EMBL" id="BAM62607.1"/>
    </source>
</evidence>
<evidence type="ECO:0000256" key="1">
    <source>
        <dbReference type="SAM" id="Phobius"/>
    </source>
</evidence>
<feature type="transmembrane region" description="Helical" evidence="1">
    <location>
        <begin position="7"/>
        <end position="28"/>
    </location>
</feature>
<keyword evidence="1" id="KW-0812">Transmembrane</keyword>
<keyword evidence="1" id="KW-1133">Transmembrane helix</keyword>